<dbReference type="SMART" id="SM00184">
    <property type="entry name" value="RING"/>
    <property type="match status" value="1"/>
</dbReference>
<keyword evidence="3" id="KW-0479">Metal-binding</keyword>
<evidence type="ECO:0000256" key="2">
    <source>
        <dbReference type="ARBA" id="ARBA00012483"/>
    </source>
</evidence>
<dbReference type="SUPFAM" id="SSF57850">
    <property type="entry name" value="RING/U-box"/>
    <property type="match status" value="1"/>
</dbReference>
<dbReference type="EC" id="2.3.2.27" evidence="2"/>
<evidence type="ECO:0000256" key="6">
    <source>
        <dbReference type="PROSITE-ProRule" id="PRU00175"/>
    </source>
</evidence>
<dbReference type="InterPro" id="IPR001841">
    <property type="entry name" value="Znf_RING"/>
</dbReference>
<protein>
    <recommendedName>
        <fullName evidence="2">RING-type E3 ubiquitin transferase</fullName>
        <ecNumber evidence="2">2.3.2.27</ecNumber>
    </recommendedName>
</protein>
<dbReference type="PANTHER" id="PTHR15710">
    <property type="entry name" value="E3 UBIQUITIN-PROTEIN LIGASE PRAJA"/>
    <property type="match status" value="1"/>
</dbReference>
<evidence type="ECO:0000256" key="1">
    <source>
        <dbReference type="ARBA" id="ARBA00000900"/>
    </source>
</evidence>
<dbReference type="Proteomes" id="UP001497480">
    <property type="component" value="Unassembled WGS sequence"/>
</dbReference>
<reference evidence="8 9" key="1">
    <citation type="submission" date="2024-03" db="EMBL/GenBank/DDBJ databases">
        <authorList>
            <person name="Martinez-Hernandez J."/>
        </authorList>
    </citation>
    <scope>NUCLEOTIDE SEQUENCE [LARGE SCALE GENOMIC DNA]</scope>
</reference>
<dbReference type="GO" id="GO:0061630">
    <property type="term" value="F:ubiquitin protein ligase activity"/>
    <property type="evidence" value="ECO:0007669"/>
    <property type="project" value="UniProtKB-EC"/>
</dbReference>
<dbReference type="PANTHER" id="PTHR15710:SF202">
    <property type="entry name" value="RING-TYPE E3 UBIQUITIN TRANSFERASE"/>
    <property type="match status" value="1"/>
</dbReference>
<name>A0AAV1XX29_LUPLU</name>
<dbReference type="Gene3D" id="3.30.40.10">
    <property type="entry name" value="Zinc/RING finger domain, C3HC4 (zinc finger)"/>
    <property type="match status" value="1"/>
</dbReference>
<keyword evidence="5" id="KW-0862">Zinc</keyword>
<dbReference type="EMBL" id="CAXHTB010000019">
    <property type="protein sequence ID" value="CAL0326315.1"/>
    <property type="molecule type" value="Genomic_DNA"/>
</dbReference>
<proteinExistence type="predicted"/>
<organism evidence="8 9">
    <name type="scientific">Lupinus luteus</name>
    <name type="common">European yellow lupine</name>
    <dbReference type="NCBI Taxonomy" id="3873"/>
    <lineage>
        <taxon>Eukaryota</taxon>
        <taxon>Viridiplantae</taxon>
        <taxon>Streptophyta</taxon>
        <taxon>Embryophyta</taxon>
        <taxon>Tracheophyta</taxon>
        <taxon>Spermatophyta</taxon>
        <taxon>Magnoliopsida</taxon>
        <taxon>eudicotyledons</taxon>
        <taxon>Gunneridae</taxon>
        <taxon>Pentapetalae</taxon>
        <taxon>rosids</taxon>
        <taxon>fabids</taxon>
        <taxon>Fabales</taxon>
        <taxon>Fabaceae</taxon>
        <taxon>Papilionoideae</taxon>
        <taxon>50 kb inversion clade</taxon>
        <taxon>genistoids sensu lato</taxon>
        <taxon>core genistoids</taxon>
        <taxon>Genisteae</taxon>
        <taxon>Lupinus</taxon>
    </lineage>
</organism>
<evidence type="ECO:0000256" key="5">
    <source>
        <dbReference type="ARBA" id="ARBA00022833"/>
    </source>
</evidence>
<keyword evidence="9" id="KW-1185">Reference proteome</keyword>
<feature type="domain" description="RING-type" evidence="7">
    <location>
        <begin position="107"/>
        <end position="148"/>
    </location>
</feature>
<evidence type="ECO:0000313" key="8">
    <source>
        <dbReference type="EMBL" id="CAL0326315.1"/>
    </source>
</evidence>
<dbReference type="InterPro" id="IPR013083">
    <property type="entry name" value="Znf_RING/FYVE/PHD"/>
</dbReference>
<evidence type="ECO:0000313" key="9">
    <source>
        <dbReference type="Proteomes" id="UP001497480"/>
    </source>
</evidence>
<sequence length="237" mass="26031">MSVCLTLSSSSSPLLCPHCNTTNFLELMDSTFHQNDAVSPLSIFSSPFLHSLIFTTNPNDAVLENDDFGEDLLALVTSKPRATDTVTVIHVTDSMLLNLDPNGVVLCAVCKDEIAVNDKAKILPCNHLYHCDCITPWLLNHDSCPICRFRLVEEEEQGEDGDGGGGGGDGDGVRRHLREAMIRLSELMEEDEEDFYGLRTSLNHIAYRHGILHEDSDGFGVSESMIAYGDSGDEQLL</sequence>
<comment type="caution">
    <text evidence="8">The sequence shown here is derived from an EMBL/GenBank/DDBJ whole genome shotgun (WGS) entry which is preliminary data.</text>
</comment>
<dbReference type="GO" id="GO:0005737">
    <property type="term" value="C:cytoplasm"/>
    <property type="evidence" value="ECO:0007669"/>
    <property type="project" value="TreeGrafter"/>
</dbReference>
<dbReference type="GO" id="GO:0008270">
    <property type="term" value="F:zinc ion binding"/>
    <property type="evidence" value="ECO:0007669"/>
    <property type="project" value="UniProtKB-KW"/>
</dbReference>
<accession>A0AAV1XX29</accession>
<dbReference type="GO" id="GO:0016567">
    <property type="term" value="P:protein ubiquitination"/>
    <property type="evidence" value="ECO:0007669"/>
    <property type="project" value="TreeGrafter"/>
</dbReference>
<keyword evidence="4 6" id="KW-0863">Zinc-finger</keyword>
<dbReference type="CDD" id="cd16454">
    <property type="entry name" value="RING-H2_PA-TM-RING"/>
    <property type="match status" value="1"/>
</dbReference>
<gene>
    <name evidence="8" type="ORF">LLUT_LOCUS27375</name>
</gene>
<dbReference type="Pfam" id="PF13639">
    <property type="entry name" value="zf-RING_2"/>
    <property type="match status" value="1"/>
</dbReference>
<evidence type="ECO:0000256" key="4">
    <source>
        <dbReference type="ARBA" id="ARBA00022771"/>
    </source>
</evidence>
<comment type="catalytic activity">
    <reaction evidence="1">
        <text>S-ubiquitinyl-[E2 ubiquitin-conjugating enzyme]-L-cysteine + [acceptor protein]-L-lysine = [E2 ubiquitin-conjugating enzyme]-L-cysteine + N(6)-ubiquitinyl-[acceptor protein]-L-lysine.</text>
        <dbReference type="EC" id="2.3.2.27"/>
    </reaction>
</comment>
<evidence type="ECO:0000259" key="7">
    <source>
        <dbReference type="PROSITE" id="PS50089"/>
    </source>
</evidence>
<dbReference type="PROSITE" id="PS50089">
    <property type="entry name" value="ZF_RING_2"/>
    <property type="match status" value="1"/>
</dbReference>
<evidence type="ECO:0000256" key="3">
    <source>
        <dbReference type="ARBA" id="ARBA00022723"/>
    </source>
</evidence>
<dbReference type="AlphaFoldDB" id="A0AAV1XX29"/>